<evidence type="ECO:0000313" key="4">
    <source>
        <dbReference type="Proteomes" id="UP001519460"/>
    </source>
</evidence>
<reference evidence="3 4" key="1">
    <citation type="journal article" date="2023" name="Sci. Data">
        <title>Genome assembly of the Korean intertidal mud-creeper Batillaria attramentaria.</title>
        <authorList>
            <person name="Patra A.K."/>
            <person name="Ho P.T."/>
            <person name="Jun S."/>
            <person name="Lee S.J."/>
            <person name="Kim Y."/>
            <person name="Won Y.J."/>
        </authorList>
    </citation>
    <scope>NUCLEOTIDE SEQUENCE [LARGE SCALE GENOMIC DNA]</scope>
    <source>
        <strain evidence="3">Wonlab-2016</strain>
    </source>
</reference>
<dbReference type="PANTHER" id="PTHR32019:SF2">
    <property type="entry name" value="R3H DOMAIN-CONTAINING PROTEIN 4"/>
    <property type="match status" value="1"/>
</dbReference>
<evidence type="ECO:0000259" key="2">
    <source>
        <dbReference type="PROSITE" id="PS51061"/>
    </source>
</evidence>
<evidence type="ECO:0000256" key="1">
    <source>
        <dbReference type="SAM" id="MobiDB-lite"/>
    </source>
</evidence>
<keyword evidence="4" id="KW-1185">Reference proteome</keyword>
<protein>
    <recommendedName>
        <fullName evidence="2">R3H domain-containing protein</fullName>
    </recommendedName>
</protein>
<dbReference type="Proteomes" id="UP001519460">
    <property type="component" value="Unassembled WGS sequence"/>
</dbReference>
<dbReference type="CDD" id="cd02325">
    <property type="entry name" value="R3H"/>
    <property type="match status" value="1"/>
</dbReference>
<dbReference type="InterPro" id="IPR001374">
    <property type="entry name" value="R3H_dom"/>
</dbReference>
<evidence type="ECO:0000313" key="3">
    <source>
        <dbReference type="EMBL" id="KAK7490383.1"/>
    </source>
</evidence>
<dbReference type="PROSITE" id="PS51061">
    <property type="entry name" value="R3H"/>
    <property type="match status" value="1"/>
</dbReference>
<dbReference type="SUPFAM" id="SSF82708">
    <property type="entry name" value="R3H domain"/>
    <property type="match status" value="1"/>
</dbReference>
<dbReference type="InterPro" id="IPR039629">
    <property type="entry name" value="R3HDM4"/>
</dbReference>
<dbReference type="Pfam" id="PF01424">
    <property type="entry name" value="R3H"/>
    <property type="match status" value="1"/>
</dbReference>
<gene>
    <name evidence="3" type="ORF">BaRGS_00018362</name>
</gene>
<dbReference type="InterPro" id="IPR025952">
    <property type="entry name" value="R3H-assoc_dom"/>
</dbReference>
<dbReference type="Gene3D" id="3.30.1370.50">
    <property type="entry name" value="R3H-like domain"/>
    <property type="match status" value="1"/>
</dbReference>
<accession>A0ABD0KTW0</accession>
<feature type="domain" description="R3H" evidence="2">
    <location>
        <begin position="213"/>
        <end position="276"/>
    </location>
</feature>
<dbReference type="InterPro" id="IPR036867">
    <property type="entry name" value="R3H_dom_sf"/>
</dbReference>
<dbReference type="EMBL" id="JACVVK020000127">
    <property type="protein sequence ID" value="KAK7490383.1"/>
    <property type="molecule type" value="Genomic_DNA"/>
</dbReference>
<dbReference type="AlphaFoldDB" id="A0ABD0KTW0"/>
<sequence length="294" mass="33841">MGVTRENKDVFFSPYIQDDEMHVLESSGQSTDEEDTHAHLPTSSPRRHVLRGNRFRLRPRSASLEACLTGMYRRTGAKQARRTENIKYLLNLGDKDEEGEGTQTVTYNSNSSAFAELFCEREKMQAWNDFIKCSEEEQEQILAMGGRRHLASIQEESDESEGDENGNLDDSWEKVTAPEVDKRSEHPSYSAEECFQRIDKHLRSMLTRRHVPVGVLARLEEEVVNFFVDCPGSVYVSHLASSFERMLLHALCQFLRLQCRSYDEDGQRRTQVENKLPAFHPPSESLSQYLDRIS</sequence>
<organism evidence="3 4">
    <name type="scientific">Batillaria attramentaria</name>
    <dbReference type="NCBI Taxonomy" id="370345"/>
    <lineage>
        <taxon>Eukaryota</taxon>
        <taxon>Metazoa</taxon>
        <taxon>Spiralia</taxon>
        <taxon>Lophotrochozoa</taxon>
        <taxon>Mollusca</taxon>
        <taxon>Gastropoda</taxon>
        <taxon>Caenogastropoda</taxon>
        <taxon>Sorbeoconcha</taxon>
        <taxon>Cerithioidea</taxon>
        <taxon>Batillariidae</taxon>
        <taxon>Batillaria</taxon>
    </lineage>
</organism>
<name>A0ABD0KTW0_9CAEN</name>
<comment type="caution">
    <text evidence="3">The sequence shown here is derived from an EMBL/GenBank/DDBJ whole genome shotgun (WGS) entry which is preliminary data.</text>
</comment>
<feature type="region of interest" description="Disordered" evidence="1">
    <location>
        <begin position="25"/>
        <end position="45"/>
    </location>
</feature>
<dbReference type="GO" id="GO:0003676">
    <property type="term" value="F:nucleic acid binding"/>
    <property type="evidence" value="ECO:0007669"/>
    <property type="project" value="UniProtKB-UniRule"/>
</dbReference>
<dbReference type="Pfam" id="PF13902">
    <property type="entry name" value="R3H-assoc"/>
    <property type="match status" value="1"/>
</dbReference>
<proteinExistence type="predicted"/>
<dbReference type="PANTHER" id="PTHR32019">
    <property type="entry name" value="R3H DOMAIN-CONTAINING PROTEIN 4"/>
    <property type="match status" value="1"/>
</dbReference>